<comment type="caution">
    <text evidence="2">The sequence shown here is derived from an EMBL/GenBank/DDBJ whole genome shotgun (WGS) entry which is preliminary data.</text>
</comment>
<dbReference type="EMBL" id="JACEFG010000003">
    <property type="protein sequence ID" value="MBA2176104.1"/>
    <property type="molecule type" value="Genomic_DNA"/>
</dbReference>
<proteinExistence type="predicted"/>
<gene>
    <name evidence="2" type="ORF">H0266_14500</name>
</gene>
<keyword evidence="3" id="KW-1185">Reference proteome</keyword>
<reference evidence="2 3" key="1">
    <citation type="journal article" date="2004" name="Extremophiles">
        <title>Halobacillus locisalis sp. nov., a halophilic bacterium isolated from a marine solar saltern of the Yellow Sea in Korea.</title>
        <authorList>
            <person name="Yoon J.H."/>
            <person name="Kang K.H."/>
            <person name="Oh T.K."/>
            <person name="Park Y.H."/>
        </authorList>
    </citation>
    <scope>NUCLEOTIDE SEQUENCE [LARGE SCALE GENOMIC DNA]</scope>
    <source>
        <strain evidence="2 3">KCTC 3788</strain>
    </source>
</reference>
<name>A0A838CVZ6_9BACI</name>
<evidence type="ECO:0000256" key="1">
    <source>
        <dbReference type="SAM" id="Phobius"/>
    </source>
</evidence>
<keyword evidence="1" id="KW-1133">Transmembrane helix</keyword>
<keyword evidence="1" id="KW-0472">Membrane</keyword>
<protein>
    <submittedName>
        <fullName evidence="2">Uncharacterized protein</fullName>
    </submittedName>
</protein>
<accession>A0A838CVZ6</accession>
<organism evidence="2 3">
    <name type="scientific">Halobacillus locisalis</name>
    <dbReference type="NCBI Taxonomy" id="220753"/>
    <lineage>
        <taxon>Bacteria</taxon>
        <taxon>Bacillati</taxon>
        <taxon>Bacillota</taxon>
        <taxon>Bacilli</taxon>
        <taxon>Bacillales</taxon>
        <taxon>Bacillaceae</taxon>
        <taxon>Halobacillus</taxon>
    </lineage>
</organism>
<sequence length="81" mass="9270">MLSSLFLGISFLSFISPFLLYWFIHGDDERYVWIISGPYPFSHFGSGPFQLWMGIGFLLMSLLSAVISLIFSKLHKKAEGY</sequence>
<dbReference type="Proteomes" id="UP000571017">
    <property type="component" value="Unassembled WGS sequence"/>
</dbReference>
<dbReference type="AlphaFoldDB" id="A0A838CVZ6"/>
<feature type="transmembrane region" description="Helical" evidence="1">
    <location>
        <begin position="5"/>
        <end position="24"/>
    </location>
</feature>
<evidence type="ECO:0000313" key="2">
    <source>
        <dbReference type="EMBL" id="MBA2176104.1"/>
    </source>
</evidence>
<keyword evidence="1" id="KW-0812">Transmembrane</keyword>
<feature type="transmembrane region" description="Helical" evidence="1">
    <location>
        <begin position="49"/>
        <end position="71"/>
    </location>
</feature>
<evidence type="ECO:0000313" key="3">
    <source>
        <dbReference type="Proteomes" id="UP000571017"/>
    </source>
</evidence>